<dbReference type="RefSeq" id="WP_345863739.1">
    <property type="nucleotide sequence ID" value="NZ_JBDIMF010000001.1"/>
</dbReference>
<organism evidence="1 2">
    <name type="scientific">Sphingomonas qilianensis</name>
    <dbReference type="NCBI Taxonomy" id="1736690"/>
    <lineage>
        <taxon>Bacteria</taxon>
        <taxon>Pseudomonadati</taxon>
        <taxon>Pseudomonadota</taxon>
        <taxon>Alphaproteobacteria</taxon>
        <taxon>Sphingomonadales</taxon>
        <taxon>Sphingomonadaceae</taxon>
        <taxon>Sphingomonas</taxon>
    </lineage>
</organism>
<dbReference type="EMBL" id="JBDIMF010000001">
    <property type="protein sequence ID" value="MEN2786048.1"/>
    <property type="molecule type" value="Genomic_DNA"/>
</dbReference>
<sequence length="111" mass="12157">MTFISDYDALITWDPDSGIKLLRTFRGPDGEYGWELRAGEEIVASFGGQLETLVPPGGSERNLVQWKIIGLQPKRGVLSFDDAKQLVGDAMRSYKTLHSAGGEAGVIVIFQ</sequence>
<accession>A0ABU9XQG6</accession>
<name>A0ABU9XQG6_9SPHN</name>
<evidence type="ECO:0000313" key="1">
    <source>
        <dbReference type="EMBL" id="MEN2786048.1"/>
    </source>
</evidence>
<proteinExistence type="predicted"/>
<dbReference type="Proteomes" id="UP001404104">
    <property type="component" value="Unassembled WGS sequence"/>
</dbReference>
<comment type="caution">
    <text evidence="1">The sequence shown here is derived from an EMBL/GenBank/DDBJ whole genome shotgun (WGS) entry which is preliminary data.</text>
</comment>
<reference evidence="1 2" key="1">
    <citation type="submission" date="2024-05" db="EMBL/GenBank/DDBJ databases">
        <authorList>
            <person name="Liu Q."/>
            <person name="Xin Y.-H."/>
        </authorList>
    </citation>
    <scope>NUCLEOTIDE SEQUENCE [LARGE SCALE GENOMIC DNA]</scope>
    <source>
        <strain evidence="1 2">CGMCC 1.15349</strain>
    </source>
</reference>
<protein>
    <submittedName>
        <fullName evidence="1">Uncharacterized protein</fullName>
    </submittedName>
</protein>
<gene>
    <name evidence="1" type="ORF">ABC969_06375</name>
</gene>
<evidence type="ECO:0000313" key="2">
    <source>
        <dbReference type="Proteomes" id="UP001404104"/>
    </source>
</evidence>
<keyword evidence="2" id="KW-1185">Reference proteome</keyword>